<dbReference type="PANTHER" id="PTHR21240">
    <property type="entry name" value="2-AMINO-3-CARBOXYLMUCONATE-6-SEMIALDEHYDE DECARBOXYLASE"/>
    <property type="match status" value="1"/>
</dbReference>
<sequence length="328" mass="37011">MRIIGIEEHYQLPVMGKIRMEWAEKTNRPEMLDMELMKENVFPRLTSPVEIFRLPEMDAIGMHMQVLSSGSPSVQALDNPADAVWLAKESNNLLAEAKRKYPSRFSGFATLPLADPTAAAKELERCVTELGFCGAMIQGHQNFHFLDEEIFFPIWETAQSLNVPLSLHVIDTQPAGMRIINGCQELMGPIWTWNFETATHVMRLIINGIFDKFSKVKFIVGHMGEGLPYMLGRIDEGYETGIAHLKKPLRKKPSEYFKSNIYITTSGKYHPSAMRCAIDAVGADRILFATDYPFVSLSDAFSCIKSCFLSPEEQELIFHKNAESVLGI</sequence>
<dbReference type="GO" id="GO:0005829">
    <property type="term" value="C:cytosol"/>
    <property type="evidence" value="ECO:0007669"/>
    <property type="project" value="TreeGrafter"/>
</dbReference>
<dbReference type="InterPro" id="IPR032466">
    <property type="entry name" value="Metal_Hydrolase"/>
</dbReference>
<name>A0A9D2D2J3_9FIRM</name>
<evidence type="ECO:0000313" key="4">
    <source>
        <dbReference type="Proteomes" id="UP000824024"/>
    </source>
</evidence>
<feature type="domain" description="Amidohydrolase-related" evidence="2">
    <location>
        <begin position="82"/>
        <end position="328"/>
    </location>
</feature>
<dbReference type="EMBL" id="DXCH01000146">
    <property type="protein sequence ID" value="HIZ07334.1"/>
    <property type="molecule type" value="Genomic_DNA"/>
</dbReference>
<proteinExistence type="predicted"/>
<dbReference type="InterPro" id="IPR032465">
    <property type="entry name" value="ACMSD"/>
</dbReference>
<dbReference type="Proteomes" id="UP000824024">
    <property type="component" value="Unassembled WGS sequence"/>
</dbReference>
<comment type="caution">
    <text evidence="3">The sequence shown here is derived from an EMBL/GenBank/DDBJ whole genome shotgun (WGS) entry which is preliminary data.</text>
</comment>
<dbReference type="AlphaFoldDB" id="A0A9D2D2J3"/>
<dbReference type="Pfam" id="PF04909">
    <property type="entry name" value="Amidohydro_2"/>
    <property type="match status" value="1"/>
</dbReference>
<organism evidence="3 4">
    <name type="scientific">Candidatus Eubacterium avistercoris</name>
    <dbReference type="NCBI Taxonomy" id="2838567"/>
    <lineage>
        <taxon>Bacteria</taxon>
        <taxon>Bacillati</taxon>
        <taxon>Bacillota</taxon>
        <taxon>Clostridia</taxon>
        <taxon>Eubacteriales</taxon>
        <taxon>Eubacteriaceae</taxon>
        <taxon>Eubacterium</taxon>
    </lineage>
</organism>
<reference evidence="3" key="1">
    <citation type="journal article" date="2021" name="PeerJ">
        <title>Extensive microbial diversity within the chicken gut microbiome revealed by metagenomics and culture.</title>
        <authorList>
            <person name="Gilroy R."/>
            <person name="Ravi A."/>
            <person name="Getino M."/>
            <person name="Pursley I."/>
            <person name="Horton D.L."/>
            <person name="Alikhan N.F."/>
            <person name="Baker D."/>
            <person name="Gharbi K."/>
            <person name="Hall N."/>
            <person name="Watson M."/>
            <person name="Adriaenssens E.M."/>
            <person name="Foster-Nyarko E."/>
            <person name="Jarju S."/>
            <person name="Secka A."/>
            <person name="Antonio M."/>
            <person name="Oren A."/>
            <person name="Chaudhuri R.R."/>
            <person name="La Ragione R."/>
            <person name="Hildebrand F."/>
            <person name="Pallen M.J."/>
        </authorList>
    </citation>
    <scope>NUCLEOTIDE SEQUENCE</scope>
    <source>
        <strain evidence="3">CHK192-9172</strain>
    </source>
</reference>
<gene>
    <name evidence="3" type="ORF">IAA08_05295</name>
</gene>
<evidence type="ECO:0000256" key="1">
    <source>
        <dbReference type="ARBA" id="ARBA00023239"/>
    </source>
</evidence>
<dbReference type="GO" id="GO:0019748">
    <property type="term" value="P:secondary metabolic process"/>
    <property type="evidence" value="ECO:0007669"/>
    <property type="project" value="TreeGrafter"/>
</dbReference>
<reference evidence="3" key="2">
    <citation type="submission" date="2021-04" db="EMBL/GenBank/DDBJ databases">
        <authorList>
            <person name="Gilroy R."/>
        </authorList>
    </citation>
    <scope>NUCLEOTIDE SEQUENCE</scope>
    <source>
        <strain evidence="3">CHK192-9172</strain>
    </source>
</reference>
<dbReference type="GO" id="GO:0016787">
    <property type="term" value="F:hydrolase activity"/>
    <property type="evidence" value="ECO:0007669"/>
    <property type="project" value="InterPro"/>
</dbReference>
<dbReference type="InterPro" id="IPR006680">
    <property type="entry name" value="Amidohydro-rel"/>
</dbReference>
<keyword evidence="1" id="KW-0456">Lyase</keyword>
<evidence type="ECO:0000259" key="2">
    <source>
        <dbReference type="Pfam" id="PF04909"/>
    </source>
</evidence>
<dbReference type="Gene3D" id="3.20.20.140">
    <property type="entry name" value="Metal-dependent hydrolases"/>
    <property type="match status" value="1"/>
</dbReference>
<dbReference type="PANTHER" id="PTHR21240:SF30">
    <property type="entry name" value="AMIDOHYDROLASE-RELATED DOMAIN-CONTAINING PROTEIN-RELATED"/>
    <property type="match status" value="1"/>
</dbReference>
<accession>A0A9D2D2J3</accession>
<protein>
    <submittedName>
        <fullName evidence="3">Amidohydrolase family protein</fullName>
    </submittedName>
</protein>
<dbReference type="SUPFAM" id="SSF51556">
    <property type="entry name" value="Metallo-dependent hydrolases"/>
    <property type="match status" value="1"/>
</dbReference>
<dbReference type="GO" id="GO:0016831">
    <property type="term" value="F:carboxy-lyase activity"/>
    <property type="evidence" value="ECO:0007669"/>
    <property type="project" value="InterPro"/>
</dbReference>
<evidence type="ECO:0000313" key="3">
    <source>
        <dbReference type="EMBL" id="HIZ07334.1"/>
    </source>
</evidence>